<comment type="caution">
    <text evidence="4">The sequence shown here is derived from an EMBL/GenBank/DDBJ whole genome shotgun (WGS) entry which is preliminary data.</text>
</comment>
<evidence type="ECO:0008006" key="6">
    <source>
        <dbReference type="Google" id="ProtNLM"/>
    </source>
</evidence>
<protein>
    <recommendedName>
        <fullName evidence="6">GDSL esterase/lipase</fullName>
    </recommendedName>
</protein>
<keyword evidence="2" id="KW-0325">Glycoprotein</keyword>
<name>A0AAV0JFF3_9ROSI</name>
<evidence type="ECO:0000256" key="3">
    <source>
        <dbReference type="SAM" id="SignalP"/>
    </source>
</evidence>
<dbReference type="InterPro" id="IPR036514">
    <property type="entry name" value="SGNH_hydro_sf"/>
</dbReference>
<dbReference type="Proteomes" id="UP001154282">
    <property type="component" value="Unassembled WGS sequence"/>
</dbReference>
<dbReference type="PANTHER" id="PTHR22835:SF683">
    <property type="entry name" value="OS05G0506800 PROTEIN"/>
    <property type="match status" value="1"/>
</dbReference>
<keyword evidence="3" id="KW-0732">Signal</keyword>
<feature type="chain" id="PRO_5043729108" description="GDSL esterase/lipase" evidence="3">
    <location>
        <begin position="24"/>
        <end position="401"/>
    </location>
</feature>
<sequence>MKLHPLPTILFFVVILSNNYGFGSPDDPIEPSCYTSLFIFGDSAAAAGVDFAPGNFVSNCLFPPYGETYFHHPTGRCSDGRVVADFIAQHLLGLPLLPPYPGDSINNITTLSRGANLAVASATALDHEFLEARGSSTCQNCSLSVQLHRFRTLLNSLCSDPSNCRDKLRHSLFLVGEIGGVDYLGSNRAGLPSDEIEDLIPFVVDRIGSAIEELIELGAVSFLVPGDYPTGCFPWILTRFRSSNRSDYDPVTGCLVYHNRFSDRHNRMLRDEIERVGKLHPGASIHYAGYFESAIRIHENPERFGFERATINRACCGSGGPYNYEPSAGCGEAGAVACERPGSYVKWDDHHYTEAANRVIAGDVIARHRLDGFGSRARARSAGVTVGRRMKRETCAGISDG</sequence>
<evidence type="ECO:0000313" key="4">
    <source>
        <dbReference type="EMBL" id="CAI0408019.1"/>
    </source>
</evidence>
<dbReference type="Gene3D" id="3.40.50.1110">
    <property type="entry name" value="SGNH hydrolase"/>
    <property type="match status" value="1"/>
</dbReference>
<reference evidence="4" key="1">
    <citation type="submission" date="2022-08" db="EMBL/GenBank/DDBJ databases">
        <authorList>
            <person name="Gutierrez-Valencia J."/>
        </authorList>
    </citation>
    <scope>NUCLEOTIDE SEQUENCE</scope>
</reference>
<dbReference type="PANTHER" id="PTHR22835">
    <property type="entry name" value="ZINC FINGER FYVE DOMAIN CONTAINING PROTEIN"/>
    <property type="match status" value="1"/>
</dbReference>
<dbReference type="GO" id="GO:0016788">
    <property type="term" value="F:hydrolase activity, acting on ester bonds"/>
    <property type="evidence" value="ECO:0007669"/>
    <property type="project" value="InterPro"/>
</dbReference>
<accession>A0AAV0JFF3</accession>
<dbReference type="Pfam" id="PF00657">
    <property type="entry name" value="Lipase_GDSL"/>
    <property type="match status" value="1"/>
</dbReference>
<dbReference type="InterPro" id="IPR001087">
    <property type="entry name" value="GDSL"/>
</dbReference>
<gene>
    <name evidence="4" type="ORF">LITE_LOCUS13788</name>
</gene>
<organism evidence="4 5">
    <name type="scientific">Linum tenue</name>
    <dbReference type="NCBI Taxonomy" id="586396"/>
    <lineage>
        <taxon>Eukaryota</taxon>
        <taxon>Viridiplantae</taxon>
        <taxon>Streptophyta</taxon>
        <taxon>Embryophyta</taxon>
        <taxon>Tracheophyta</taxon>
        <taxon>Spermatophyta</taxon>
        <taxon>Magnoliopsida</taxon>
        <taxon>eudicotyledons</taxon>
        <taxon>Gunneridae</taxon>
        <taxon>Pentapetalae</taxon>
        <taxon>rosids</taxon>
        <taxon>fabids</taxon>
        <taxon>Malpighiales</taxon>
        <taxon>Linaceae</taxon>
        <taxon>Linum</taxon>
    </lineage>
</organism>
<evidence type="ECO:0000256" key="2">
    <source>
        <dbReference type="ARBA" id="ARBA00023180"/>
    </source>
</evidence>
<keyword evidence="5" id="KW-1185">Reference proteome</keyword>
<comment type="similarity">
    <text evidence="1">Belongs to the 'GDSL' lipolytic enzyme family.</text>
</comment>
<evidence type="ECO:0000313" key="5">
    <source>
        <dbReference type="Proteomes" id="UP001154282"/>
    </source>
</evidence>
<proteinExistence type="inferred from homology"/>
<feature type="signal peptide" evidence="3">
    <location>
        <begin position="1"/>
        <end position="23"/>
    </location>
</feature>
<evidence type="ECO:0000256" key="1">
    <source>
        <dbReference type="ARBA" id="ARBA00008668"/>
    </source>
</evidence>
<dbReference type="EMBL" id="CAMGYJ010000004">
    <property type="protein sequence ID" value="CAI0408019.1"/>
    <property type="molecule type" value="Genomic_DNA"/>
</dbReference>
<dbReference type="AlphaFoldDB" id="A0AAV0JFF3"/>